<dbReference type="GO" id="GO:0003676">
    <property type="term" value="F:nucleic acid binding"/>
    <property type="evidence" value="ECO:0007669"/>
    <property type="project" value="InterPro"/>
</dbReference>
<dbReference type="Gene3D" id="3.30.420.10">
    <property type="entry name" value="Ribonuclease H-like superfamily/Ribonuclease H"/>
    <property type="match status" value="1"/>
</dbReference>
<keyword evidence="4" id="KW-1185">Reference proteome</keyword>
<dbReference type="InterPro" id="IPR012337">
    <property type="entry name" value="RNaseH-like_sf"/>
</dbReference>
<dbReference type="GO" id="GO:0004523">
    <property type="term" value="F:RNA-DNA hybrid ribonuclease activity"/>
    <property type="evidence" value="ECO:0007669"/>
    <property type="project" value="InterPro"/>
</dbReference>
<evidence type="ECO:0000313" key="3">
    <source>
        <dbReference type="EMBL" id="MBA0878599.1"/>
    </source>
</evidence>
<dbReference type="Pfam" id="PF13456">
    <property type="entry name" value="RVT_3"/>
    <property type="match status" value="1"/>
</dbReference>
<evidence type="ECO:0000256" key="1">
    <source>
        <dbReference type="SAM" id="MobiDB-lite"/>
    </source>
</evidence>
<evidence type="ECO:0000313" key="4">
    <source>
        <dbReference type="Proteomes" id="UP000593576"/>
    </source>
</evidence>
<feature type="region of interest" description="Disordered" evidence="1">
    <location>
        <begin position="39"/>
        <end position="70"/>
    </location>
</feature>
<organism evidence="3 4">
    <name type="scientific">Gossypium schwendimanii</name>
    <name type="common">Cotton</name>
    <dbReference type="NCBI Taxonomy" id="34291"/>
    <lineage>
        <taxon>Eukaryota</taxon>
        <taxon>Viridiplantae</taxon>
        <taxon>Streptophyta</taxon>
        <taxon>Embryophyta</taxon>
        <taxon>Tracheophyta</taxon>
        <taxon>Spermatophyta</taxon>
        <taxon>Magnoliopsida</taxon>
        <taxon>eudicotyledons</taxon>
        <taxon>Gunneridae</taxon>
        <taxon>Pentapetalae</taxon>
        <taxon>rosids</taxon>
        <taxon>malvids</taxon>
        <taxon>Malvales</taxon>
        <taxon>Malvaceae</taxon>
        <taxon>Malvoideae</taxon>
        <taxon>Gossypium</taxon>
    </lineage>
</organism>
<protein>
    <recommendedName>
        <fullName evidence="2">RNase H type-1 domain-containing protein</fullName>
    </recommendedName>
</protein>
<dbReference type="Proteomes" id="UP000593576">
    <property type="component" value="Unassembled WGS sequence"/>
</dbReference>
<sequence length="397" mass="45083">MALTQARKKGWQIRAAVERNSHGSLNDTAKGAAVKSLTADAGSNKGKRIENLKRGKEKGGMARGDDGQTSRDDELRKIHITKTAVLVVPWWQPNKAFLSRVFHKCLCGVLCKCLCGIFCKRLCGVFLWKKRLIHALKDCPKARAVLAYGGLNKKLLDGSYGQCVDWIEDVARVLDRKAFSDFIAILWNIWNSTNNRMFQEVEEDAKLIWDRAASLSRDFCIFNLMEKYMIPKPIVEKGWKKPDPGVIKINFDATIHEKKACYGLVARDTDSFVHGWCVGCVKKDLSVEWAELQAMEESINFAQINNWKVVALESDCANLVNQFNSRPKDLTVLGYRLREIQKLKIYFSNFTINWAPHCCNKVADALCKWANIKNCNLVSNLDYPLDIYDLVLKDAIN</sequence>
<dbReference type="PANTHER" id="PTHR47074">
    <property type="entry name" value="BNAC02G40300D PROTEIN"/>
    <property type="match status" value="1"/>
</dbReference>
<dbReference type="PANTHER" id="PTHR47074:SF48">
    <property type="entry name" value="POLYNUCLEOTIDYL TRANSFERASE, RIBONUCLEASE H-LIKE SUPERFAMILY PROTEIN"/>
    <property type="match status" value="1"/>
</dbReference>
<dbReference type="OrthoDB" id="977403at2759"/>
<name>A0A7J9N7P0_GOSSC</name>
<reference evidence="3 4" key="1">
    <citation type="journal article" date="2019" name="Genome Biol. Evol.">
        <title>Insights into the evolution of the New World diploid cottons (Gossypium, subgenus Houzingenia) based on genome sequencing.</title>
        <authorList>
            <person name="Grover C.E."/>
            <person name="Arick M.A. 2nd"/>
            <person name="Thrash A."/>
            <person name="Conover J.L."/>
            <person name="Sanders W.S."/>
            <person name="Peterson D.G."/>
            <person name="Frelichowski J.E."/>
            <person name="Scheffler J.A."/>
            <person name="Scheffler B.E."/>
            <person name="Wendel J.F."/>
        </authorList>
    </citation>
    <scope>NUCLEOTIDE SEQUENCE [LARGE SCALE GENOMIC DNA]</scope>
    <source>
        <strain evidence="3">1</strain>
        <tissue evidence="3">Leaf</tissue>
    </source>
</reference>
<dbReference type="CDD" id="cd06222">
    <property type="entry name" value="RNase_H_like"/>
    <property type="match status" value="1"/>
</dbReference>
<dbReference type="InterPro" id="IPR044730">
    <property type="entry name" value="RNase_H-like_dom_plant"/>
</dbReference>
<proteinExistence type="predicted"/>
<feature type="compositionally biased region" description="Basic and acidic residues" evidence="1">
    <location>
        <begin position="47"/>
        <end position="70"/>
    </location>
</feature>
<dbReference type="InterPro" id="IPR036397">
    <property type="entry name" value="RNaseH_sf"/>
</dbReference>
<accession>A0A7J9N7P0</accession>
<feature type="domain" description="RNase H type-1" evidence="2">
    <location>
        <begin position="250"/>
        <end position="370"/>
    </location>
</feature>
<comment type="caution">
    <text evidence="3">The sequence shown here is derived from an EMBL/GenBank/DDBJ whole genome shotgun (WGS) entry which is preliminary data.</text>
</comment>
<dbReference type="InterPro" id="IPR052929">
    <property type="entry name" value="RNase_H-like_EbsB-rel"/>
</dbReference>
<evidence type="ECO:0000259" key="2">
    <source>
        <dbReference type="Pfam" id="PF13456"/>
    </source>
</evidence>
<dbReference type="InterPro" id="IPR002156">
    <property type="entry name" value="RNaseH_domain"/>
</dbReference>
<dbReference type="SUPFAM" id="SSF53098">
    <property type="entry name" value="Ribonuclease H-like"/>
    <property type="match status" value="1"/>
</dbReference>
<dbReference type="AlphaFoldDB" id="A0A7J9N7P0"/>
<dbReference type="EMBL" id="JABFAF010272249">
    <property type="protein sequence ID" value="MBA0878599.1"/>
    <property type="molecule type" value="Genomic_DNA"/>
</dbReference>
<gene>
    <name evidence="3" type="ORF">Goshw_016005</name>
</gene>